<sequence length="608" mass="61937">MPGAEVAQLNLQRRTSAPGALNTNRKTLTITYPITPLPSIHQDVTDIENTAKELRVELGILEQVLGQLANQILLGLVNAVLNALGLGAFAGPLDTMLANFETAVENHLVTPLQGAANEIQSIIDAIANALGLTGTGHSIPTVQTQLADYVQHLAATGLYDASAGFANLGSSLLKGLDAATGDFVGTVDSAATIAGQAASTVQANAQGALDSIVQAAQNDASLVNQTVATAKAELVSFFSGLTAAFSGGNTSSPPAASAADAVLAAGAIQEHLALIGNGAEEQVELDFSTFSNGAMPAVFTAFTNTGSPMTVTGGLLTLNAANSAQELYYNAASCLSDYHQVSGKWHTFTPGTTAIACELSARYSPSGFGSVIAQYNSGTGYWQINGSDTAGASLWGVRCNDTFTPDAEYTLVCGDASTRNPYIFQLLKNGSPLTITAVPTGDASQIGNSSYVDTTHNSAVGATARDCGVGAITLSGGGTIGLSDFKFQDNAPSTPMAFVSPAEATASSTFTKLATIGDKVAVNIGETGKAMVSIDAYSSSANGYVGVSISGANTIAPSIANAAHGLNAIHASLIFDDLDSGLTVFDLEYCSSSGSVTFSDRRVTVVAL</sequence>
<gene>
    <name evidence="2" type="ORF">MTAB308_5568</name>
</gene>
<dbReference type="AlphaFoldDB" id="A0A2U3NKI7"/>
<proteinExistence type="predicted"/>
<dbReference type="EMBL" id="FTRV01000017">
    <property type="protein sequence ID" value="SPM32042.1"/>
    <property type="molecule type" value="Genomic_DNA"/>
</dbReference>
<name>A0A2U3NKI7_9MYCO</name>
<evidence type="ECO:0000313" key="2">
    <source>
        <dbReference type="EMBL" id="SPM32042.1"/>
    </source>
</evidence>
<protein>
    <submittedName>
        <fullName evidence="2">Mycobacterium terramassiliense ORFan</fullName>
    </submittedName>
</protein>
<feature type="coiled-coil region" evidence="1">
    <location>
        <begin position="44"/>
        <end position="71"/>
    </location>
</feature>
<accession>A0A2U3NKI7</accession>
<evidence type="ECO:0000256" key="1">
    <source>
        <dbReference type="SAM" id="Coils"/>
    </source>
</evidence>
<organism evidence="2 3">
    <name type="scientific">Mycobacterium terramassiliense</name>
    <dbReference type="NCBI Taxonomy" id="1841859"/>
    <lineage>
        <taxon>Bacteria</taxon>
        <taxon>Bacillati</taxon>
        <taxon>Actinomycetota</taxon>
        <taxon>Actinomycetes</taxon>
        <taxon>Mycobacteriales</taxon>
        <taxon>Mycobacteriaceae</taxon>
        <taxon>Mycobacterium</taxon>
    </lineage>
</organism>
<dbReference type="Proteomes" id="UP000241595">
    <property type="component" value="Unassembled WGS sequence"/>
</dbReference>
<keyword evidence="3" id="KW-1185">Reference proteome</keyword>
<evidence type="ECO:0000313" key="3">
    <source>
        <dbReference type="Proteomes" id="UP000241595"/>
    </source>
</evidence>
<keyword evidence="1" id="KW-0175">Coiled coil</keyword>
<reference evidence="2 3" key="1">
    <citation type="submission" date="2017-01" db="EMBL/GenBank/DDBJ databases">
        <authorList>
            <consortium name="Urmite Genomes"/>
        </authorList>
    </citation>
    <scope>NUCLEOTIDE SEQUENCE [LARGE SCALE GENOMIC DNA]</scope>
    <source>
        <strain evidence="2 3">AB308</strain>
    </source>
</reference>